<dbReference type="Gene3D" id="1.10.3210.10">
    <property type="entry name" value="Hypothetical protein af1432"/>
    <property type="match status" value="1"/>
</dbReference>
<dbReference type="EMBL" id="CAJPVI010000025">
    <property type="protein sequence ID" value="CAG2151812.1"/>
    <property type="molecule type" value="Genomic_DNA"/>
</dbReference>
<dbReference type="InterPro" id="IPR003607">
    <property type="entry name" value="HD/PDEase_dom"/>
</dbReference>
<dbReference type="SUPFAM" id="SSF52172">
    <property type="entry name" value="CheY-like"/>
    <property type="match status" value="1"/>
</dbReference>
<dbReference type="PANTHER" id="PTHR45228">
    <property type="entry name" value="CYCLIC DI-GMP PHOSPHODIESTERASE TM_0186-RELATED"/>
    <property type="match status" value="1"/>
</dbReference>
<evidence type="ECO:0000259" key="3">
    <source>
        <dbReference type="PROSITE" id="PS51832"/>
    </source>
</evidence>
<keyword evidence="4" id="KW-0378">Hydrolase</keyword>
<keyword evidence="5" id="KW-1185">Reference proteome</keyword>
<dbReference type="SMART" id="SM00448">
    <property type="entry name" value="REC"/>
    <property type="match status" value="1"/>
</dbReference>
<dbReference type="Proteomes" id="UP000672657">
    <property type="component" value="Unassembled WGS sequence"/>
</dbReference>
<dbReference type="Pfam" id="PF13487">
    <property type="entry name" value="HD_5"/>
    <property type="match status" value="1"/>
</dbReference>
<name>A0ABN7Q339_9BURK</name>
<dbReference type="Pfam" id="PF00072">
    <property type="entry name" value="Response_reg"/>
    <property type="match status" value="1"/>
</dbReference>
<dbReference type="InterPro" id="IPR011006">
    <property type="entry name" value="CheY-like_superfamily"/>
</dbReference>
<dbReference type="InterPro" id="IPR037522">
    <property type="entry name" value="HD_GYP_dom"/>
</dbReference>
<evidence type="ECO:0000256" key="1">
    <source>
        <dbReference type="PROSITE-ProRule" id="PRU00169"/>
    </source>
</evidence>
<dbReference type="SUPFAM" id="SSF109604">
    <property type="entry name" value="HD-domain/PDEase-like"/>
    <property type="match status" value="1"/>
</dbReference>
<keyword evidence="1" id="KW-0597">Phosphoprotein</keyword>
<protein>
    <submittedName>
        <fullName evidence="4">Cyclic di-GMP phosphodiesterase</fullName>
        <ecNumber evidence="4">3.1.4.-</ecNumber>
    </submittedName>
</protein>
<dbReference type="PANTHER" id="PTHR45228:SF5">
    <property type="entry name" value="CYCLIC DI-GMP PHOSPHODIESTERASE VC_1348-RELATED"/>
    <property type="match status" value="1"/>
</dbReference>
<dbReference type="PROSITE" id="PS50110">
    <property type="entry name" value="RESPONSE_REGULATORY"/>
    <property type="match status" value="1"/>
</dbReference>
<feature type="modified residue" description="4-aspartylphosphate" evidence="1">
    <location>
        <position position="59"/>
    </location>
</feature>
<gene>
    <name evidence="4" type="ORF">LMG26411_04022</name>
</gene>
<comment type="caution">
    <text evidence="4">The sequence shown here is derived from an EMBL/GenBank/DDBJ whole genome shotgun (WGS) entry which is preliminary data.</text>
</comment>
<accession>A0ABN7Q339</accession>
<dbReference type="PROSITE" id="PS51832">
    <property type="entry name" value="HD_GYP"/>
    <property type="match status" value="1"/>
</dbReference>
<dbReference type="RefSeq" id="WP_211955025.1">
    <property type="nucleotide sequence ID" value="NZ_CAJPVI010000025.1"/>
</dbReference>
<dbReference type="EC" id="3.1.4.-" evidence="4"/>
<dbReference type="SMART" id="SM00471">
    <property type="entry name" value="HDc"/>
    <property type="match status" value="1"/>
</dbReference>
<sequence>MPPDIAPTLPTILVVDDTPEVRDLLADALRQDYRVITASNGMVAIAMARSASPDLVLLDVMMPGMDGYAVCRTLKQSASTCDIPVVFLTSGTEEHGEVLGFEAGAADYIRKPLSLPLLRVRVAAQMRLKLFRDKLAERAGRYEEETRMREQEVGSMQNATIVALASLVEARDNETGNHIRRTQHYVRLLATQLQPHPRFRDVLTDDVIATLFKSAPLHDIGKVGIQDHILLKPGKLTPEEFAVMKTHTTLGAAVIARAEVQCGSDQSFLSCAREIAQFHHEKWDGSGYPEGRAGDAIPLSARLMAIADVYDALVSRRIYKPAFPHEQAVRIITAERGRHFDPDMVDAFLMVEHEFDAIALRYSDADIAFPLRSLTYAN</sequence>
<feature type="domain" description="HD-GYP" evidence="3">
    <location>
        <begin position="153"/>
        <end position="364"/>
    </location>
</feature>
<reference evidence="4 5" key="1">
    <citation type="submission" date="2021-03" db="EMBL/GenBank/DDBJ databases">
        <authorList>
            <person name="Peeters C."/>
        </authorList>
    </citation>
    <scope>NUCLEOTIDE SEQUENCE [LARGE SCALE GENOMIC DNA]</scope>
    <source>
        <strain evidence="4 5">LMG 26411</strain>
    </source>
</reference>
<dbReference type="InterPro" id="IPR052020">
    <property type="entry name" value="Cyclic_di-GMP/3'3'-cGAMP_PDE"/>
</dbReference>
<dbReference type="Gene3D" id="3.40.50.2300">
    <property type="match status" value="1"/>
</dbReference>
<evidence type="ECO:0000259" key="2">
    <source>
        <dbReference type="PROSITE" id="PS50110"/>
    </source>
</evidence>
<evidence type="ECO:0000313" key="4">
    <source>
        <dbReference type="EMBL" id="CAG2151812.1"/>
    </source>
</evidence>
<dbReference type="CDD" id="cd00077">
    <property type="entry name" value="HDc"/>
    <property type="match status" value="1"/>
</dbReference>
<evidence type="ECO:0000313" key="5">
    <source>
        <dbReference type="Proteomes" id="UP000672657"/>
    </source>
</evidence>
<dbReference type="GO" id="GO:0016787">
    <property type="term" value="F:hydrolase activity"/>
    <property type="evidence" value="ECO:0007669"/>
    <property type="project" value="UniProtKB-KW"/>
</dbReference>
<feature type="domain" description="Response regulatory" evidence="2">
    <location>
        <begin position="11"/>
        <end position="126"/>
    </location>
</feature>
<proteinExistence type="predicted"/>
<organism evidence="4 5">
    <name type="scientific">Cupriavidus numazuensis</name>
    <dbReference type="NCBI Taxonomy" id="221992"/>
    <lineage>
        <taxon>Bacteria</taxon>
        <taxon>Pseudomonadati</taxon>
        <taxon>Pseudomonadota</taxon>
        <taxon>Betaproteobacteria</taxon>
        <taxon>Burkholderiales</taxon>
        <taxon>Burkholderiaceae</taxon>
        <taxon>Cupriavidus</taxon>
    </lineage>
</organism>
<dbReference type="InterPro" id="IPR001789">
    <property type="entry name" value="Sig_transdc_resp-reg_receiver"/>
</dbReference>